<keyword evidence="12" id="KW-1185">Reference proteome</keyword>
<dbReference type="GO" id="GO:0006508">
    <property type="term" value="P:proteolysis"/>
    <property type="evidence" value="ECO:0007669"/>
    <property type="project" value="InterPro"/>
</dbReference>
<reference evidence="12" key="1">
    <citation type="submission" date="2015-07" db="EMBL/GenBank/DDBJ databases">
        <authorList>
            <person name="Ju K.-S."/>
            <person name="Doroghazi J.R."/>
            <person name="Metcalf W.W."/>
        </authorList>
    </citation>
    <scope>NUCLEOTIDE SEQUENCE [LARGE SCALE GENOMIC DNA]</scope>
    <source>
        <strain evidence="12">NRRL ISP-5002</strain>
    </source>
</reference>
<evidence type="ECO:0000256" key="8">
    <source>
        <dbReference type="PIRSR" id="PIRSR618044-2"/>
    </source>
</evidence>
<dbReference type="GO" id="GO:0008360">
    <property type="term" value="P:regulation of cell shape"/>
    <property type="evidence" value="ECO:0007669"/>
    <property type="project" value="UniProtKB-KW"/>
</dbReference>
<evidence type="ECO:0000256" key="3">
    <source>
        <dbReference type="ARBA" id="ARBA00022801"/>
    </source>
</evidence>
<feature type="active site" description="Proton acceptor" evidence="7">
    <location>
        <position position="86"/>
    </location>
</feature>
<feature type="domain" description="Peptidase S11 D-alanyl-D-alanine carboxypeptidase A N-terminal" evidence="10">
    <location>
        <begin position="53"/>
        <end position="286"/>
    </location>
</feature>
<evidence type="ECO:0000259" key="10">
    <source>
        <dbReference type="Pfam" id="PF00768"/>
    </source>
</evidence>
<dbReference type="GO" id="GO:0009252">
    <property type="term" value="P:peptidoglycan biosynthetic process"/>
    <property type="evidence" value="ECO:0007669"/>
    <property type="project" value="UniProtKB-KW"/>
</dbReference>
<evidence type="ECO:0000256" key="9">
    <source>
        <dbReference type="RuleBase" id="RU004016"/>
    </source>
</evidence>
<feature type="binding site" evidence="8">
    <location>
        <position position="257"/>
    </location>
    <ligand>
        <name>substrate</name>
    </ligand>
</feature>
<keyword evidence="3" id="KW-0378">Hydrolase</keyword>
<organism evidence="11 12">
    <name type="scientific">Streptomyces chattanoogensis</name>
    <dbReference type="NCBI Taxonomy" id="66876"/>
    <lineage>
        <taxon>Bacteria</taxon>
        <taxon>Bacillati</taxon>
        <taxon>Actinomycetota</taxon>
        <taxon>Actinomycetes</taxon>
        <taxon>Kitasatosporales</taxon>
        <taxon>Streptomycetaceae</taxon>
        <taxon>Streptomyces</taxon>
    </lineage>
</organism>
<dbReference type="PANTHER" id="PTHR21581:SF33">
    <property type="entry name" value="D-ALANYL-D-ALANINE CARBOXYPEPTIDASE DACB"/>
    <property type="match status" value="1"/>
</dbReference>
<evidence type="ECO:0000256" key="2">
    <source>
        <dbReference type="ARBA" id="ARBA00022729"/>
    </source>
</evidence>
<dbReference type="PANTHER" id="PTHR21581">
    <property type="entry name" value="D-ALANYL-D-ALANINE CARBOXYPEPTIDASE"/>
    <property type="match status" value="1"/>
</dbReference>
<dbReference type="AlphaFoldDB" id="A0A0N0H371"/>
<comment type="caution">
    <text evidence="11">The sequence shown here is derived from an EMBL/GenBank/DDBJ whole genome shotgun (WGS) entry which is preliminary data.</text>
</comment>
<name>A0A0N0H371_9ACTN</name>
<keyword evidence="4" id="KW-0133">Cell shape</keyword>
<comment type="similarity">
    <text evidence="1 9">Belongs to the peptidase S11 family.</text>
</comment>
<keyword evidence="11" id="KW-0645">Protease</keyword>
<dbReference type="InterPro" id="IPR001967">
    <property type="entry name" value="Peptidase_S11_N"/>
</dbReference>
<dbReference type="Gene3D" id="3.40.710.10">
    <property type="entry name" value="DD-peptidase/beta-lactamase superfamily"/>
    <property type="match status" value="1"/>
</dbReference>
<evidence type="ECO:0000313" key="12">
    <source>
        <dbReference type="Proteomes" id="UP000037982"/>
    </source>
</evidence>
<dbReference type="GO" id="GO:0071555">
    <property type="term" value="P:cell wall organization"/>
    <property type="evidence" value="ECO:0007669"/>
    <property type="project" value="UniProtKB-KW"/>
</dbReference>
<dbReference type="GO" id="GO:0009002">
    <property type="term" value="F:serine-type D-Ala-D-Ala carboxypeptidase activity"/>
    <property type="evidence" value="ECO:0007669"/>
    <property type="project" value="InterPro"/>
</dbReference>
<protein>
    <submittedName>
        <fullName evidence="11">D-alanyl-D-alanine carboxypeptidase</fullName>
    </submittedName>
</protein>
<dbReference type="RefSeq" id="WP_053922695.1">
    <property type="nucleotide sequence ID" value="NZ_LGKG01000024.1"/>
</dbReference>
<dbReference type="SUPFAM" id="SSF56601">
    <property type="entry name" value="beta-lactamase/transpeptidase-like"/>
    <property type="match status" value="1"/>
</dbReference>
<evidence type="ECO:0000256" key="5">
    <source>
        <dbReference type="ARBA" id="ARBA00022984"/>
    </source>
</evidence>
<evidence type="ECO:0000256" key="7">
    <source>
        <dbReference type="PIRSR" id="PIRSR618044-1"/>
    </source>
</evidence>
<feature type="active site" description="Acyl-ester intermediate" evidence="7">
    <location>
        <position position="83"/>
    </location>
</feature>
<gene>
    <name evidence="11" type="ORF">ADL29_06045</name>
</gene>
<keyword evidence="5" id="KW-0573">Peptidoglycan synthesis</keyword>
<dbReference type="InterPro" id="IPR012338">
    <property type="entry name" value="Beta-lactam/transpept-like"/>
</dbReference>
<dbReference type="PRINTS" id="PR00725">
    <property type="entry name" value="DADACBPTASE1"/>
</dbReference>
<accession>A0A0N0H371</accession>
<keyword evidence="2" id="KW-0732">Signal</keyword>
<evidence type="ECO:0000256" key="6">
    <source>
        <dbReference type="ARBA" id="ARBA00023316"/>
    </source>
</evidence>
<keyword evidence="11" id="KW-0121">Carboxypeptidase</keyword>
<evidence type="ECO:0000256" key="4">
    <source>
        <dbReference type="ARBA" id="ARBA00022960"/>
    </source>
</evidence>
<dbReference type="InterPro" id="IPR018044">
    <property type="entry name" value="Peptidase_S11"/>
</dbReference>
<evidence type="ECO:0000313" key="11">
    <source>
        <dbReference type="EMBL" id="KPC65992.1"/>
    </source>
</evidence>
<evidence type="ECO:0000256" key="1">
    <source>
        <dbReference type="ARBA" id="ARBA00007164"/>
    </source>
</evidence>
<dbReference type="EMBL" id="LGKG01000024">
    <property type="protein sequence ID" value="KPC65992.1"/>
    <property type="molecule type" value="Genomic_DNA"/>
</dbReference>
<dbReference type="Pfam" id="PF00768">
    <property type="entry name" value="Peptidase_S11"/>
    <property type="match status" value="1"/>
</dbReference>
<sequence length="309" mass="32765">MRLFGGTFGGSFGGSTVRRRGAGAALTAATAALAVILPVTDAQALPAPSGPSGITAKGAYLLDSGAGRVLWGRAADTRREMASTTKVMTAVVVLETRGVNLNKRVTVKQAYRDYVARYGASTADLRTGDKLTVRQLLYGLMLPSGCDAAYALADTLGSGGTTAGRTRSFIARMNARARSLGLTRTHYDSFDGISHGRNQTTPRDLVRLARHAMGNRTFAAVVRTPRTRQKAVNVNRTYTWYNTNRLLGSYRGALGIKTGTGRRAGHCLVFAARRGGRTVVGALLGDSAARLYPDAAKLLDHAFGRRTGA</sequence>
<dbReference type="Proteomes" id="UP000037982">
    <property type="component" value="Unassembled WGS sequence"/>
</dbReference>
<keyword evidence="6" id="KW-0961">Cell wall biogenesis/degradation</keyword>
<proteinExistence type="inferred from homology"/>
<feature type="active site" evidence="7">
    <location>
        <position position="144"/>
    </location>
</feature>
<dbReference type="PATRIC" id="fig|66876.3.peg.1330"/>